<dbReference type="Gene3D" id="1.25.40.20">
    <property type="entry name" value="Ankyrin repeat-containing domain"/>
    <property type="match status" value="2"/>
</dbReference>
<keyword evidence="2 3" id="KW-0040">ANK repeat</keyword>
<accession>A0ABT9P293</accession>
<evidence type="ECO:0000256" key="1">
    <source>
        <dbReference type="ARBA" id="ARBA00022737"/>
    </source>
</evidence>
<keyword evidence="5" id="KW-1185">Reference proteome</keyword>
<evidence type="ECO:0000313" key="4">
    <source>
        <dbReference type="EMBL" id="MDP9826773.1"/>
    </source>
</evidence>
<name>A0ABT9P293_9ACTN</name>
<reference evidence="4 5" key="1">
    <citation type="submission" date="2023-07" db="EMBL/GenBank/DDBJ databases">
        <title>Sequencing the genomes of 1000 actinobacteria strains.</title>
        <authorList>
            <person name="Klenk H.-P."/>
        </authorList>
    </citation>
    <scope>NUCLEOTIDE SEQUENCE [LARGE SCALE GENOMIC DNA]</scope>
    <source>
        <strain evidence="4 5">DSM 44388</strain>
    </source>
</reference>
<comment type="caution">
    <text evidence="4">The sequence shown here is derived from an EMBL/GenBank/DDBJ whole genome shotgun (WGS) entry which is preliminary data.</text>
</comment>
<feature type="repeat" description="ANK" evidence="3">
    <location>
        <begin position="41"/>
        <end position="73"/>
    </location>
</feature>
<dbReference type="PROSITE" id="PS50297">
    <property type="entry name" value="ANK_REP_REGION"/>
    <property type="match status" value="1"/>
</dbReference>
<sequence>MNRRKRKKLQGRLFEAAAWGSPGQVRRLLRAGADPDVRGEGGSTPLYRASLGNRSENVRVLLAAGADPNLESGPGDEGLPLCGAASHGHDAVVKELLTAGADPWLREDGGTGFTAVRWATDGEQHSTLDLLLGSAPKGH</sequence>
<dbReference type="SMART" id="SM00248">
    <property type="entry name" value="ANK"/>
    <property type="match status" value="3"/>
</dbReference>
<gene>
    <name evidence="4" type="ORF">J2S57_002522</name>
</gene>
<evidence type="ECO:0000256" key="3">
    <source>
        <dbReference type="PROSITE-ProRule" id="PRU00023"/>
    </source>
</evidence>
<proteinExistence type="predicted"/>
<dbReference type="InterPro" id="IPR036770">
    <property type="entry name" value="Ankyrin_rpt-contain_sf"/>
</dbReference>
<evidence type="ECO:0000313" key="5">
    <source>
        <dbReference type="Proteomes" id="UP001235712"/>
    </source>
</evidence>
<protein>
    <submittedName>
        <fullName evidence="4">Ankyrin repeat protein</fullName>
    </submittedName>
</protein>
<dbReference type="PROSITE" id="PS50088">
    <property type="entry name" value="ANK_REPEAT"/>
    <property type="match status" value="1"/>
</dbReference>
<dbReference type="Pfam" id="PF12796">
    <property type="entry name" value="Ank_2"/>
    <property type="match status" value="1"/>
</dbReference>
<dbReference type="RefSeq" id="WP_307241940.1">
    <property type="nucleotide sequence ID" value="NZ_JAUSQZ010000001.1"/>
</dbReference>
<dbReference type="PANTHER" id="PTHR24171">
    <property type="entry name" value="ANKYRIN REPEAT DOMAIN-CONTAINING PROTEIN 39-RELATED"/>
    <property type="match status" value="1"/>
</dbReference>
<dbReference type="Proteomes" id="UP001235712">
    <property type="component" value="Unassembled WGS sequence"/>
</dbReference>
<organism evidence="4 5">
    <name type="scientific">Kineosporia succinea</name>
    <dbReference type="NCBI Taxonomy" id="84632"/>
    <lineage>
        <taxon>Bacteria</taxon>
        <taxon>Bacillati</taxon>
        <taxon>Actinomycetota</taxon>
        <taxon>Actinomycetes</taxon>
        <taxon>Kineosporiales</taxon>
        <taxon>Kineosporiaceae</taxon>
        <taxon>Kineosporia</taxon>
    </lineage>
</organism>
<dbReference type="SUPFAM" id="SSF48403">
    <property type="entry name" value="Ankyrin repeat"/>
    <property type="match status" value="1"/>
</dbReference>
<keyword evidence="1" id="KW-0677">Repeat</keyword>
<dbReference type="EMBL" id="JAUSQZ010000001">
    <property type="protein sequence ID" value="MDP9826773.1"/>
    <property type="molecule type" value="Genomic_DNA"/>
</dbReference>
<evidence type="ECO:0000256" key="2">
    <source>
        <dbReference type="ARBA" id="ARBA00023043"/>
    </source>
</evidence>
<dbReference type="InterPro" id="IPR002110">
    <property type="entry name" value="Ankyrin_rpt"/>
</dbReference>